<evidence type="ECO:0000256" key="5">
    <source>
        <dbReference type="SAM" id="MobiDB-lite"/>
    </source>
</evidence>
<dbReference type="Gene3D" id="1.20.1250.20">
    <property type="entry name" value="MFS general substrate transporter like domains"/>
    <property type="match status" value="2"/>
</dbReference>
<feature type="transmembrane region" description="Helical" evidence="6">
    <location>
        <begin position="351"/>
        <end position="375"/>
    </location>
</feature>
<dbReference type="InterPro" id="IPR020846">
    <property type="entry name" value="MFS_dom"/>
</dbReference>
<evidence type="ECO:0000256" key="3">
    <source>
        <dbReference type="ARBA" id="ARBA00022989"/>
    </source>
</evidence>
<evidence type="ECO:0000256" key="1">
    <source>
        <dbReference type="ARBA" id="ARBA00004651"/>
    </source>
</evidence>
<feature type="compositionally biased region" description="Basic and acidic residues" evidence="5">
    <location>
        <begin position="1"/>
        <end position="12"/>
    </location>
</feature>
<dbReference type="InterPro" id="IPR036259">
    <property type="entry name" value="MFS_trans_sf"/>
</dbReference>
<gene>
    <name evidence="8" type="ORF">GCM10011489_27780</name>
</gene>
<organism evidence="8 9">
    <name type="scientific">Gordonia jinhuaensis</name>
    <dbReference type="NCBI Taxonomy" id="1517702"/>
    <lineage>
        <taxon>Bacteria</taxon>
        <taxon>Bacillati</taxon>
        <taxon>Actinomycetota</taxon>
        <taxon>Actinomycetes</taxon>
        <taxon>Mycobacteriales</taxon>
        <taxon>Gordoniaceae</taxon>
        <taxon>Gordonia</taxon>
    </lineage>
</organism>
<feature type="transmembrane region" description="Helical" evidence="6">
    <location>
        <begin position="38"/>
        <end position="56"/>
    </location>
</feature>
<feature type="transmembrane region" description="Helical" evidence="6">
    <location>
        <begin position="77"/>
        <end position="99"/>
    </location>
</feature>
<feature type="transmembrane region" description="Helical" evidence="6">
    <location>
        <begin position="194"/>
        <end position="214"/>
    </location>
</feature>
<reference evidence="8" key="2">
    <citation type="submission" date="2020-09" db="EMBL/GenBank/DDBJ databases">
        <authorList>
            <person name="Sun Q."/>
            <person name="Zhou Y."/>
        </authorList>
    </citation>
    <scope>NUCLEOTIDE SEQUENCE</scope>
    <source>
        <strain evidence="8">CGMCC 1.12827</strain>
    </source>
</reference>
<dbReference type="PANTHER" id="PTHR11662">
    <property type="entry name" value="SOLUTE CARRIER FAMILY 17"/>
    <property type="match status" value="1"/>
</dbReference>
<reference evidence="8" key="1">
    <citation type="journal article" date="2014" name="Int. J. Syst. Evol. Microbiol.">
        <title>Complete genome sequence of Corynebacterium casei LMG S-19264T (=DSM 44701T), isolated from a smear-ripened cheese.</title>
        <authorList>
            <consortium name="US DOE Joint Genome Institute (JGI-PGF)"/>
            <person name="Walter F."/>
            <person name="Albersmeier A."/>
            <person name="Kalinowski J."/>
            <person name="Ruckert C."/>
        </authorList>
    </citation>
    <scope>NUCLEOTIDE SEQUENCE</scope>
    <source>
        <strain evidence="8">CGMCC 1.12827</strain>
    </source>
</reference>
<keyword evidence="9" id="KW-1185">Reference proteome</keyword>
<comment type="caution">
    <text evidence="8">The sequence shown here is derived from an EMBL/GenBank/DDBJ whole genome shotgun (WGS) entry which is preliminary data.</text>
</comment>
<feature type="transmembrane region" description="Helical" evidence="6">
    <location>
        <begin position="254"/>
        <end position="276"/>
    </location>
</feature>
<dbReference type="EMBL" id="BMGC01000021">
    <property type="protein sequence ID" value="GGB38539.1"/>
    <property type="molecule type" value="Genomic_DNA"/>
</dbReference>
<dbReference type="PROSITE" id="PS50850">
    <property type="entry name" value="MFS"/>
    <property type="match status" value="1"/>
</dbReference>
<dbReference type="RefSeq" id="WP_188587178.1">
    <property type="nucleotide sequence ID" value="NZ_BMGC01000021.1"/>
</dbReference>
<evidence type="ECO:0000259" key="7">
    <source>
        <dbReference type="PROSITE" id="PS50850"/>
    </source>
</evidence>
<evidence type="ECO:0000256" key="6">
    <source>
        <dbReference type="SAM" id="Phobius"/>
    </source>
</evidence>
<keyword evidence="2 6" id="KW-0812">Transmembrane</keyword>
<dbReference type="GO" id="GO:0022857">
    <property type="term" value="F:transmembrane transporter activity"/>
    <property type="evidence" value="ECO:0007669"/>
    <property type="project" value="InterPro"/>
</dbReference>
<dbReference type="Proteomes" id="UP000621454">
    <property type="component" value="Unassembled WGS sequence"/>
</dbReference>
<dbReference type="InterPro" id="IPR011701">
    <property type="entry name" value="MFS"/>
</dbReference>
<keyword evidence="3 6" id="KW-1133">Transmembrane helix</keyword>
<protein>
    <submittedName>
        <fullName evidence="8">MFS transporter</fullName>
    </submittedName>
</protein>
<dbReference type="Pfam" id="PF07690">
    <property type="entry name" value="MFS_1"/>
    <property type="match status" value="1"/>
</dbReference>
<dbReference type="InterPro" id="IPR050382">
    <property type="entry name" value="MFS_Na/Anion_cotransporter"/>
</dbReference>
<feature type="transmembrane region" description="Helical" evidence="6">
    <location>
        <begin position="327"/>
        <end position="345"/>
    </location>
</feature>
<sequence length="459" mass="48025">MTLAASDDHEAVETPAAPSPPPSARGRRLGPAGESRNAAWGLTSLLVALYVINYADKAVLGIIAQPLSEDLGLRSSDIGLVGSLFFLTFTIGGFFAGALNRWLGLRWGLALIALCWAVAMLPLVAVATFAVLVASRLLLGIAEGPSSALMHTSAYSWHPPTRRGLPSALLAGAASISKIAIAPLLAVVTVSLGWRAALVALSIAGALWCAVWLLTWREGPYTNVNSDIPTADQRVQGSPEPTVPWRRILLSRSFVFGALLVMSVYALVTVVLTWLPSYFEVGLGYSRVTAGSLFALPSLISLALMLLSTTTGDRLMSRGSSSRTVRIVVPSIGVLICGVMLATLPTLETPIIAVLVLSVGYAFAASVFPLFNAAISEICPPRQMAGTLGFFIAIMAIGGLVAPYATGVIVDAAENPADGYASAFQILGVIAAVAAILALVFVHPDRDKKSIREPSPAQA</sequence>
<keyword evidence="4 6" id="KW-0472">Membrane</keyword>
<dbReference type="GO" id="GO:0005886">
    <property type="term" value="C:plasma membrane"/>
    <property type="evidence" value="ECO:0007669"/>
    <property type="project" value="UniProtKB-SubCell"/>
</dbReference>
<feature type="transmembrane region" description="Helical" evidence="6">
    <location>
        <begin position="387"/>
        <end position="410"/>
    </location>
</feature>
<accession>A0A916TCM0</accession>
<evidence type="ECO:0000256" key="2">
    <source>
        <dbReference type="ARBA" id="ARBA00022692"/>
    </source>
</evidence>
<dbReference type="PANTHER" id="PTHR11662:SF450">
    <property type="entry name" value="BLR1003 PROTEIN"/>
    <property type="match status" value="1"/>
</dbReference>
<evidence type="ECO:0000313" key="9">
    <source>
        <dbReference type="Proteomes" id="UP000621454"/>
    </source>
</evidence>
<name>A0A916TCM0_9ACTN</name>
<dbReference type="AlphaFoldDB" id="A0A916TCM0"/>
<feature type="transmembrane region" description="Helical" evidence="6">
    <location>
        <begin position="288"/>
        <end position="307"/>
    </location>
</feature>
<evidence type="ECO:0000256" key="4">
    <source>
        <dbReference type="ARBA" id="ARBA00023136"/>
    </source>
</evidence>
<feature type="transmembrane region" description="Helical" evidence="6">
    <location>
        <begin position="105"/>
        <end position="133"/>
    </location>
</feature>
<evidence type="ECO:0000313" key="8">
    <source>
        <dbReference type="EMBL" id="GGB38539.1"/>
    </source>
</evidence>
<proteinExistence type="predicted"/>
<dbReference type="SUPFAM" id="SSF103473">
    <property type="entry name" value="MFS general substrate transporter"/>
    <property type="match status" value="1"/>
</dbReference>
<feature type="transmembrane region" description="Helical" evidence="6">
    <location>
        <begin position="422"/>
        <end position="442"/>
    </location>
</feature>
<comment type="subcellular location">
    <subcellularLocation>
        <location evidence="1">Cell membrane</location>
        <topology evidence="1">Multi-pass membrane protein</topology>
    </subcellularLocation>
</comment>
<feature type="region of interest" description="Disordered" evidence="5">
    <location>
        <begin position="1"/>
        <end position="31"/>
    </location>
</feature>
<feature type="domain" description="Major facilitator superfamily (MFS) profile" evidence="7">
    <location>
        <begin position="42"/>
        <end position="446"/>
    </location>
</feature>